<proteinExistence type="predicted"/>
<feature type="chain" id="PRO_5045703109" description="Alpha galactosidase C-terminal domain-containing protein" evidence="4">
    <location>
        <begin position="21"/>
        <end position="252"/>
    </location>
</feature>
<dbReference type="PROSITE" id="PS51257">
    <property type="entry name" value="PROKAR_LIPOPROTEIN"/>
    <property type="match status" value="1"/>
</dbReference>
<dbReference type="InterPro" id="IPR041233">
    <property type="entry name" value="Melibiase_C"/>
</dbReference>
<protein>
    <recommendedName>
        <fullName evidence="5">Alpha galactosidase C-terminal domain-containing protein</fullName>
    </recommendedName>
</protein>
<dbReference type="EMBL" id="CP136137">
    <property type="protein sequence ID" value="WYY09607.1"/>
    <property type="molecule type" value="Genomic_DNA"/>
</dbReference>
<dbReference type="PANTHER" id="PTHR11452:SF75">
    <property type="entry name" value="ALPHA-GALACTOSIDASE MEL1"/>
    <property type="match status" value="1"/>
</dbReference>
<dbReference type="InterPro" id="IPR002241">
    <property type="entry name" value="Glyco_hydro_27"/>
</dbReference>
<gene>
    <name evidence="6" type="ORF">RVF87_13280</name>
</gene>
<feature type="signal peptide" evidence="4">
    <location>
        <begin position="1"/>
        <end position="20"/>
    </location>
</feature>
<dbReference type="PANTHER" id="PTHR11452">
    <property type="entry name" value="ALPHA-GALACTOSIDASE/ALPHA-N-ACETYLGALACTOSAMINIDASE"/>
    <property type="match status" value="1"/>
</dbReference>
<accession>A0ABZ2U7J8</accession>
<dbReference type="Gene3D" id="2.60.40.1180">
    <property type="entry name" value="Golgi alpha-mannosidase II"/>
    <property type="match status" value="1"/>
</dbReference>
<evidence type="ECO:0000313" key="7">
    <source>
        <dbReference type="Proteomes" id="UP001479933"/>
    </source>
</evidence>
<feature type="domain" description="Alpha galactosidase C-terminal" evidence="5">
    <location>
        <begin position="179"/>
        <end position="251"/>
    </location>
</feature>
<keyword evidence="3" id="KW-0326">Glycosidase</keyword>
<evidence type="ECO:0000256" key="2">
    <source>
        <dbReference type="ARBA" id="ARBA00022801"/>
    </source>
</evidence>
<dbReference type="Pfam" id="PF17801">
    <property type="entry name" value="Melibiase_C"/>
    <property type="match status" value="1"/>
</dbReference>
<dbReference type="Gene3D" id="3.20.20.70">
    <property type="entry name" value="Aldolase class I"/>
    <property type="match status" value="1"/>
</dbReference>
<sequence length="252" mass="26340">MLRKLGATALAVVACLAVLTACVDSEPEQSRPLPAIGWLVAATPCAADADQIRAQADHLVQTGLRDAGFRTVFVDCDGTDRHRYRADNRLSDHLAELGLHLDFPDAAERAAAIDVARGTTAQVRTAVTHRVIDAEPLLASADLATLAPATVAALTNPEVTGFVRDSRDAPGAPVLDAPDVFSRAIGEKGLLVSLVNRGGAAREMSVHVIDLGLAGDDLVPARDVWTGRRIKASGGALTIRVPAADTALLRIG</sequence>
<evidence type="ECO:0000256" key="4">
    <source>
        <dbReference type="SAM" id="SignalP"/>
    </source>
</evidence>
<name>A0ABZ2U7J8_9ACTN</name>
<evidence type="ECO:0000256" key="3">
    <source>
        <dbReference type="ARBA" id="ARBA00023295"/>
    </source>
</evidence>
<evidence type="ECO:0000256" key="1">
    <source>
        <dbReference type="ARBA" id="ARBA00022729"/>
    </source>
</evidence>
<dbReference type="InterPro" id="IPR013780">
    <property type="entry name" value="Glyco_hydro_b"/>
</dbReference>
<reference evidence="6 7" key="1">
    <citation type="journal article" date="2023" name="Virus Evol.">
        <title>Computational host range prediction-The good, the bad, and the ugly.</title>
        <authorList>
            <person name="Howell A.A."/>
            <person name="Versoza C.J."/>
            <person name="Pfeifer S.P."/>
        </authorList>
    </citation>
    <scope>NUCLEOTIDE SEQUENCE [LARGE SCALE GENOMIC DNA]</scope>
    <source>
        <strain evidence="6 7">1610/1b</strain>
    </source>
</reference>
<dbReference type="SUPFAM" id="SSF51011">
    <property type="entry name" value="Glycosyl hydrolase domain"/>
    <property type="match status" value="1"/>
</dbReference>
<keyword evidence="1 4" id="KW-0732">Signal</keyword>
<dbReference type="RefSeq" id="WP_066161666.1">
    <property type="nucleotide sequence ID" value="NZ_CP136137.1"/>
</dbReference>
<evidence type="ECO:0000313" key="6">
    <source>
        <dbReference type="EMBL" id="WYY09607.1"/>
    </source>
</evidence>
<organism evidence="6 7">
    <name type="scientific">Gordonia hydrophobica</name>
    <dbReference type="NCBI Taxonomy" id="40516"/>
    <lineage>
        <taxon>Bacteria</taxon>
        <taxon>Bacillati</taxon>
        <taxon>Actinomycetota</taxon>
        <taxon>Actinomycetes</taxon>
        <taxon>Mycobacteriales</taxon>
        <taxon>Gordoniaceae</taxon>
        <taxon>Gordonia</taxon>
    </lineage>
</organism>
<evidence type="ECO:0000259" key="5">
    <source>
        <dbReference type="Pfam" id="PF17801"/>
    </source>
</evidence>
<dbReference type="InterPro" id="IPR013785">
    <property type="entry name" value="Aldolase_TIM"/>
</dbReference>
<dbReference type="Proteomes" id="UP001479933">
    <property type="component" value="Chromosome"/>
</dbReference>
<keyword evidence="7" id="KW-1185">Reference proteome</keyword>
<keyword evidence="2" id="KW-0378">Hydrolase</keyword>